<evidence type="ECO:0000313" key="2">
    <source>
        <dbReference type="EMBL" id="BAC85625.1"/>
    </source>
</evidence>
<feature type="region of interest" description="Disordered" evidence="1">
    <location>
        <begin position="1"/>
        <end position="92"/>
    </location>
</feature>
<evidence type="ECO:0000256" key="1">
    <source>
        <dbReference type="SAM" id="MobiDB-lite"/>
    </source>
</evidence>
<feature type="compositionally biased region" description="Basic and acidic residues" evidence="1">
    <location>
        <begin position="187"/>
        <end position="203"/>
    </location>
</feature>
<protein>
    <submittedName>
        <fullName evidence="2">cDNA FLJ41491 fis, clone BRTHA2004978</fullName>
    </submittedName>
</protein>
<organism evidence="2">
    <name type="scientific">Homo sapiens</name>
    <name type="common">Human</name>
    <dbReference type="NCBI Taxonomy" id="9606"/>
    <lineage>
        <taxon>Eukaryota</taxon>
        <taxon>Metazoa</taxon>
        <taxon>Chordata</taxon>
        <taxon>Craniata</taxon>
        <taxon>Vertebrata</taxon>
        <taxon>Euteleostomi</taxon>
        <taxon>Mammalia</taxon>
        <taxon>Eutheria</taxon>
        <taxon>Euarchontoglires</taxon>
        <taxon>Primates</taxon>
        <taxon>Haplorrhini</taxon>
        <taxon>Catarrhini</taxon>
        <taxon>Hominidae</taxon>
        <taxon>Homo</taxon>
    </lineage>
</organism>
<feature type="region of interest" description="Disordered" evidence="1">
    <location>
        <begin position="226"/>
        <end position="259"/>
    </location>
</feature>
<dbReference type="EMBL" id="AK123485">
    <property type="protein sequence ID" value="BAC85625.1"/>
    <property type="molecule type" value="mRNA"/>
</dbReference>
<reference evidence="2" key="1">
    <citation type="submission" date="2003-07" db="EMBL/GenBank/DDBJ databases">
        <title>NEDO human cDNA sequencing project.</title>
        <authorList>
            <person name="Ninomiya K."/>
            <person name="Wagatsuma M."/>
            <person name="Kanda K."/>
            <person name="Kondo H."/>
            <person name="Yokoi T."/>
            <person name="Kodaira H."/>
            <person name="Furuya T."/>
            <person name="Takahashi M."/>
            <person name="Kikkawa E."/>
            <person name="Omura Y."/>
            <person name="Abe K."/>
            <person name="Kamihara K."/>
            <person name="Katsuta N."/>
            <person name="Sato K."/>
            <person name="Tanikawa M."/>
            <person name="Yamazaki M."/>
            <person name="Sugiyama T."/>
            <person name="Irie R."/>
            <person name="Otsuki T."/>
            <person name="Sato H."/>
            <person name="Wakamatsu A."/>
            <person name="Ishii S."/>
            <person name="Yamamoto J."/>
            <person name="Isono Y."/>
            <person name="Kawai-Hio Y."/>
            <person name="Saito K."/>
            <person name="Nishikawa T."/>
            <person name="Kimura K."/>
            <person name="Yamashita H."/>
            <person name="Matsuo K."/>
            <person name="Nakamura Y."/>
            <person name="Sekine M."/>
            <person name="Kikuchi H."/>
            <person name="Murakawa K."/>
            <person name="Kanehori K."/>
            <person name="Takahashi-Fujii A."/>
            <person name="Oshima A."/>
            <person name="Sugiyama A."/>
            <person name="Kawakami B."/>
            <person name="Suzuki Y."/>
            <person name="Sugano S."/>
            <person name="Nagahari K."/>
            <person name="Masuho Y."/>
            <person name="Nagai K."/>
            <person name="Isogai T."/>
        </authorList>
    </citation>
    <scope>NUCLEOTIDE SEQUENCE</scope>
    <source>
        <tissue evidence="2">Thalamus</tissue>
    </source>
</reference>
<feature type="compositionally biased region" description="Gly residues" evidence="1">
    <location>
        <begin position="163"/>
        <end position="175"/>
    </location>
</feature>
<feature type="region of interest" description="Disordered" evidence="1">
    <location>
        <begin position="137"/>
        <end position="207"/>
    </location>
</feature>
<dbReference type="AlphaFoldDB" id="Q6ZW80"/>
<sequence>MPTRGEEAVLSRPLLPRPPRRPGLGCGGPKAPALLVISRPEPRQASAPSRKPGRPGATGKKARSRKPGCCGPTNHKSYERGSRRREKSQYRLVPATFGKKKFLTRRGACFALGRVALAGAWVTPIPPWRLTSCRGGPPASSWPRAQGASCPGTADPGIASPGRAGGEGGRGGRGTAGCSPPWGIRGAEPRWRPRGPGSRERTAEWPPELGLLLSPTHLPSDTVSTLQAAGRGGAPNQFAPGLSARLPHGNRTATGTDGVTYLPMQRQKLA</sequence>
<accession>Q6ZW80</accession>
<name>Q6ZW80_HUMAN</name>
<proteinExistence type="evidence at transcript level"/>